<sequence>MAVRSRSNMPHRLPKYCTEDVDRHGNPRIYFRRPGQKKIRLKGIPWSEPFMESYRLAVEGKLQSEPSAKRPKAKPNTVRWLVEEYLGSAFFSDRCPSPRTRKIRRRELEALCEKAGDEPISSITAKVIRKGMDRRKDKPEAANTFLKALRGLFAFAVDYEHIPADPTASVKKLRSHNPEGWHTWTVEEVRQYEQRHPIGTKARLALALLLYTGARRSDVVQLGRQHIRDGQLKFRVYKNRLRKHVEIEIPVLPELREVIDATSEKGDLTFMISDHGRAWASGDSFGNKFRDWCTEAGLPHCSPHGLRKAGATIAAENGASEPQLMAIYGWSDPKMAALYTRKANRKRLAGDAAHLMVPRQTENETVPLSGSVENSGTKTPKNTRKINAI</sequence>
<reference evidence="9 10" key="1">
    <citation type="submission" date="2018-07" db="EMBL/GenBank/DDBJ databases">
        <title>Genomic Encyclopedia of Type Strains, Phase IV (KMG-IV): sequencing the most valuable type-strain genomes for metagenomic binning, comparative biology and taxonomic classification.</title>
        <authorList>
            <person name="Goeker M."/>
        </authorList>
    </citation>
    <scope>NUCLEOTIDE SEQUENCE [LARGE SCALE GENOMIC DNA]</scope>
    <source>
        <strain evidence="9 10">DSM 14364</strain>
    </source>
</reference>
<evidence type="ECO:0000256" key="2">
    <source>
        <dbReference type="ARBA" id="ARBA00022908"/>
    </source>
</evidence>
<dbReference type="Gene3D" id="1.10.150.130">
    <property type="match status" value="1"/>
</dbReference>
<dbReference type="InterPro" id="IPR050090">
    <property type="entry name" value="Tyrosine_recombinase_XerCD"/>
</dbReference>
<dbReference type="InterPro" id="IPR044068">
    <property type="entry name" value="CB"/>
</dbReference>
<dbReference type="PROSITE" id="PS51900">
    <property type="entry name" value="CB"/>
    <property type="match status" value="1"/>
</dbReference>
<feature type="compositionally biased region" description="Polar residues" evidence="6">
    <location>
        <begin position="363"/>
        <end position="380"/>
    </location>
</feature>
<dbReference type="InterPro" id="IPR010998">
    <property type="entry name" value="Integrase_recombinase_N"/>
</dbReference>
<dbReference type="Gene3D" id="1.10.443.10">
    <property type="entry name" value="Intergrase catalytic core"/>
    <property type="match status" value="1"/>
</dbReference>
<dbReference type="InterPro" id="IPR011010">
    <property type="entry name" value="DNA_brk_join_enz"/>
</dbReference>
<dbReference type="AlphaFoldDB" id="A0A370H588"/>
<dbReference type="EMBL" id="QQBB01000019">
    <property type="protein sequence ID" value="RDI51241.1"/>
    <property type="molecule type" value="Genomic_DNA"/>
</dbReference>
<keyword evidence="10" id="KW-1185">Reference proteome</keyword>
<evidence type="ECO:0000259" key="8">
    <source>
        <dbReference type="PROSITE" id="PS51900"/>
    </source>
</evidence>
<dbReference type="Proteomes" id="UP000254925">
    <property type="component" value="Unassembled WGS sequence"/>
</dbReference>
<dbReference type="PROSITE" id="PS51898">
    <property type="entry name" value="TYR_RECOMBINASE"/>
    <property type="match status" value="1"/>
</dbReference>
<dbReference type="OrthoDB" id="7873969at2"/>
<evidence type="ECO:0000256" key="6">
    <source>
        <dbReference type="SAM" id="MobiDB-lite"/>
    </source>
</evidence>
<dbReference type="GO" id="GO:0015074">
    <property type="term" value="P:DNA integration"/>
    <property type="evidence" value="ECO:0007669"/>
    <property type="project" value="UniProtKB-KW"/>
</dbReference>
<evidence type="ECO:0000313" key="9">
    <source>
        <dbReference type="EMBL" id="RDI51241.1"/>
    </source>
</evidence>
<dbReference type="SUPFAM" id="SSF56349">
    <property type="entry name" value="DNA breaking-rejoining enzymes"/>
    <property type="match status" value="1"/>
</dbReference>
<keyword evidence="2" id="KW-0229">DNA integration</keyword>
<comment type="caution">
    <text evidence="9">The sequence shown here is derived from an EMBL/GenBank/DDBJ whole genome shotgun (WGS) entry which is preliminary data.</text>
</comment>
<dbReference type="InterPro" id="IPR013762">
    <property type="entry name" value="Integrase-like_cat_sf"/>
</dbReference>
<feature type="domain" description="Core-binding (CB)" evidence="8">
    <location>
        <begin position="81"/>
        <end position="157"/>
    </location>
</feature>
<dbReference type="PANTHER" id="PTHR30349:SF81">
    <property type="entry name" value="TYROSINE RECOMBINASE XERC"/>
    <property type="match status" value="1"/>
</dbReference>
<evidence type="ECO:0000256" key="3">
    <source>
        <dbReference type="ARBA" id="ARBA00023125"/>
    </source>
</evidence>
<protein>
    <submittedName>
        <fullName evidence="9">Site-specific recombinase XerD</fullName>
    </submittedName>
</protein>
<feature type="domain" description="Tyr recombinase" evidence="7">
    <location>
        <begin position="179"/>
        <end position="353"/>
    </location>
</feature>
<evidence type="ECO:0000259" key="7">
    <source>
        <dbReference type="PROSITE" id="PS51898"/>
    </source>
</evidence>
<dbReference type="GO" id="GO:0003677">
    <property type="term" value="F:DNA binding"/>
    <property type="evidence" value="ECO:0007669"/>
    <property type="project" value="UniProtKB-UniRule"/>
</dbReference>
<keyword evidence="3 5" id="KW-0238">DNA-binding</keyword>
<evidence type="ECO:0000256" key="1">
    <source>
        <dbReference type="ARBA" id="ARBA00022829"/>
    </source>
</evidence>
<dbReference type="InterPro" id="IPR002104">
    <property type="entry name" value="Integrase_catalytic"/>
</dbReference>
<dbReference type="Pfam" id="PF00589">
    <property type="entry name" value="Phage_integrase"/>
    <property type="match status" value="1"/>
</dbReference>
<keyword evidence="4" id="KW-0233">DNA recombination</keyword>
<proteinExistence type="predicted"/>
<evidence type="ECO:0000256" key="5">
    <source>
        <dbReference type="PROSITE-ProRule" id="PRU01248"/>
    </source>
</evidence>
<dbReference type="GO" id="GO:0007059">
    <property type="term" value="P:chromosome segregation"/>
    <property type="evidence" value="ECO:0007669"/>
    <property type="project" value="UniProtKB-KW"/>
</dbReference>
<evidence type="ECO:0000313" key="10">
    <source>
        <dbReference type="Proteomes" id="UP000254925"/>
    </source>
</evidence>
<name>A0A370H588_9HYPH</name>
<gene>
    <name evidence="9" type="ORF">DES45_11924</name>
</gene>
<feature type="region of interest" description="Disordered" evidence="6">
    <location>
        <begin position="362"/>
        <end position="389"/>
    </location>
</feature>
<accession>A0A370H588</accession>
<keyword evidence="1" id="KW-0159">Chromosome partition</keyword>
<dbReference type="GO" id="GO:0006310">
    <property type="term" value="P:DNA recombination"/>
    <property type="evidence" value="ECO:0007669"/>
    <property type="project" value="UniProtKB-KW"/>
</dbReference>
<dbReference type="PANTHER" id="PTHR30349">
    <property type="entry name" value="PHAGE INTEGRASE-RELATED"/>
    <property type="match status" value="1"/>
</dbReference>
<evidence type="ECO:0000256" key="4">
    <source>
        <dbReference type="ARBA" id="ARBA00023172"/>
    </source>
</evidence>
<organism evidence="9 10">
    <name type="scientific">Microvirga subterranea</name>
    <dbReference type="NCBI Taxonomy" id="186651"/>
    <lineage>
        <taxon>Bacteria</taxon>
        <taxon>Pseudomonadati</taxon>
        <taxon>Pseudomonadota</taxon>
        <taxon>Alphaproteobacteria</taxon>
        <taxon>Hyphomicrobiales</taxon>
        <taxon>Methylobacteriaceae</taxon>
        <taxon>Microvirga</taxon>
    </lineage>
</organism>